<dbReference type="OrthoDB" id="951410at2"/>
<dbReference type="InterPro" id="IPR007372">
    <property type="entry name" value="Lipid/polyisoprenoid-bd_YceI"/>
</dbReference>
<keyword evidence="1" id="KW-0732">Signal</keyword>
<evidence type="ECO:0000259" key="2">
    <source>
        <dbReference type="SMART" id="SM00867"/>
    </source>
</evidence>
<feature type="signal peptide" evidence="1">
    <location>
        <begin position="1"/>
        <end position="17"/>
    </location>
</feature>
<evidence type="ECO:0000313" key="3">
    <source>
        <dbReference type="EMBL" id="PQB03519.1"/>
    </source>
</evidence>
<dbReference type="Proteomes" id="UP000239800">
    <property type="component" value="Unassembled WGS sequence"/>
</dbReference>
<sequence>MKKSILFILIVPFSLLAQHLEVATPTQISWQGKAAYSSYSPEGSLQLLSGRLSLKDGVIDTLNIVIDMRSLQQENQQLRDHLRDADFFDVERFPVATFILTEPLKQATGEVELVGNLTIKGNTKEERIKANISESSQGLSLQFEHQMDRTEYGVTFNSPSFFENLKDQAIDDHFSLKGTIQFTSR</sequence>
<dbReference type="RefSeq" id="WP_104811441.1">
    <property type="nucleotide sequence ID" value="NZ_MQUB01000001.1"/>
</dbReference>
<name>A0A2S7KLL0_9FLAO</name>
<evidence type="ECO:0000313" key="4">
    <source>
        <dbReference type="Proteomes" id="UP000239800"/>
    </source>
</evidence>
<comment type="caution">
    <text evidence="3">The sequence shown here is derived from an EMBL/GenBank/DDBJ whole genome shotgun (WGS) entry which is preliminary data.</text>
</comment>
<proteinExistence type="predicted"/>
<organism evidence="3 4">
    <name type="scientific">Aureitalea marina</name>
    <dbReference type="NCBI Taxonomy" id="930804"/>
    <lineage>
        <taxon>Bacteria</taxon>
        <taxon>Pseudomonadati</taxon>
        <taxon>Bacteroidota</taxon>
        <taxon>Flavobacteriia</taxon>
        <taxon>Flavobacteriales</taxon>
        <taxon>Flavobacteriaceae</taxon>
        <taxon>Aureitalea</taxon>
    </lineage>
</organism>
<protein>
    <recommendedName>
        <fullName evidence="2">Lipid/polyisoprenoid-binding YceI-like domain-containing protein</fullName>
    </recommendedName>
</protein>
<dbReference type="InterPro" id="IPR036761">
    <property type="entry name" value="TTHA0802/YceI-like_sf"/>
</dbReference>
<feature type="chain" id="PRO_5015617922" description="Lipid/polyisoprenoid-binding YceI-like domain-containing protein" evidence="1">
    <location>
        <begin position="18"/>
        <end position="185"/>
    </location>
</feature>
<feature type="domain" description="Lipid/polyisoprenoid-binding YceI-like" evidence="2">
    <location>
        <begin position="19"/>
        <end position="183"/>
    </location>
</feature>
<dbReference type="AlphaFoldDB" id="A0A2S7KLL0"/>
<dbReference type="PANTHER" id="PTHR34406:SF1">
    <property type="entry name" value="PROTEIN YCEI"/>
    <property type="match status" value="1"/>
</dbReference>
<dbReference type="SUPFAM" id="SSF101874">
    <property type="entry name" value="YceI-like"/>
    <property type="match status" value="1"/>
</dbReference>
<dbReference type="Gene3D" id="2.40.128.110">
    <property type="entry name" value="Lipid/polyisoprenoid-binding, YceI-like"/>
    <property type="match status" value="1"/>
</dbReference>
<dbReference type="PANTHER" id="PTHR34406">
    <property type="entry name" value="PROTEIN YCEI"/>
    <property type="match status" value="1"/>
</dbReference>
<gene>
    <name evidence="3" type="ORF">BST85_00360</name>
</gene>
<keyword evidence="4" id="KW-1185">Reference proteome</keyword>
<dbReference type="SMART" id="SM00867">
    <property type="entry name" value="YceI"/>
    <property type="match status" value="1"/>
</dbReference>
<evidence type="ECO:0000256" key="1">
    <source>
        <dbReference type="SAM" id="SignalP"/>
    </source>
</evidence>
<accession>A0A2S7KLL0</accession>
<reference evidence="3 4" key="1">
    <citation type="submission" date="2016-11" db="EMBL/GenBank/DDBJ databases">
        <title>Trade-off between light-utilization and light-protection in marine flavobacteria.</title>
        <authorList>
            <person name="Kumagai Y."/>
        </authorList>
    </citation>
    <scope>NUCLEOTIDE SEQUENCE [LARGE SCALE GENOMIC DNA]</scope>
    <source>
        <strain evidence="3 4">NBRC 107741</strain>
    </source>
</reference>
<dbReference type="EMBL" id="MQUB01000001">
    <property type="protein sequence ID" value="PQB03519.1"/>
    <property type="molecule type" value="Genomic_DNA"/>
</dbReference>
<dbReference type="Pfam" id="PF04264">
    <property type="entry name" value="YceI"/>
    <property type="match status" value="1"/>
</dbReference>